<feature type="compositionally biased region" description="Polar residues" evidence="2">
    <location>
        <begin position="943"/>
        <end position="966"/>
    </location>
</feature>
<feature type="region of interest" description="Disordered" evidence="2">
    <location>
        <begin position="1551"/>
        <end position="1574"/>
    </location>
</feature>
<feature type="domain" description="GBD/FH3" evidence="3">
    <location>
        <begin position="1"/>
        <end position="236"/>
    </location>
</feature>
<dbReference type="InterPro" id="IPR015425">
    <property type="entry name" value="FH2_Formin"/>
</dbReference>
<feature type="compositionally biased region" description="Basic and acidic residues" evidence="2">
    <location>
        <begin position="1117"/>
        <end position="1149"/>
    </location>
</feature>
<feature type="compositionally biased region" description="Low complexity" evidence="2">
    <location>
        <begin position="255"/>
        <end position="264"/>
    </location>
</feature>
<feature type="compositionally biased region" description="Acidic residues" evidence="2">
    <location>
        <begin position="1171"/>
        <end position="1180"/>
    </location>
</feature>
<dbReference type="SUPFAM" id="SSF48371">
    <property type="entry name" value="ARM repeat"/>
    <property type="match status" value="1"/>
</dbReference>
<name>A0A7M7JHI0_VARDE</name>
<feature type="compositionally biased region" description="Basic and acidic residues" evidence="2">
    <location>
        <begin position="1218"/>
        <end position="1232"/>
    </location>
</feature>
<feature type="region of interest" description="Disordered" evidence="2">
    <location>
        <begin position="879"/>
        <end position="967"/>
    </location>
</feature>
<dbReference type="PROSITE" id="PS51444">
    <property type="entry name" value="FH2"/>
    <property type="match status" value="1"/>
</dbReference>
<feature type="region of interest" description="Disordered" evidence="2">
    <location>
        <begin position="1035"/>
        <end position="1232"/>
    </location>
</feature>
<organism evidence="5 6">
    <name type="scientific">Varroa destructor</name>
    <name type="common">Honeybee mite</name>
    <dbReference type="NCBI Taxonomy" id="109461"/>
    <lineage>
        <taxon>Eukaryota</taxon>
        <taxon>Metazoa</taxon>
        <taxon>Ecdysozoa</taxon>
        <taxon>Arthropoda</taxon>
        <taxon>Chelicerata</taxon>
        <taxon>Arachnida</taxon>
        <taxon>Acari</taxon>
        <taxon>Parasitiformes</taxon>
        <taxon>Mesostigmata</taxon>
        <taxon>Gamasina</taxon>
        <taxon>Dermanyssoidea</taxon>
        <taxon>Varroidae</taxon>
        <taxon>Varroa</taxon>
    </lineage>
</organism>
<reference evidence="5" key="1">
    <citation type="submission" date="2021-01" db="UniProtKB">
        <authorList>
            <consortium name="EnsemblMetazoa"/>
        </authorList>
    </citation>
    <scope>IDENTIFICATION</scope>
</reference>
<dbReference type="Proteomes" id="UP000594260">
    <property type="component" value="Unplaced"/>
</dbReference>
<dbReference type="PANTHER" id="PTHR46345">
    <property type="entry name" value="INVERTED FORMIN-2"/>
    <property type="match status" value="1"/>
</dbReference>
<dbReference type="SUPFAM" id="SSF101447">
    <property type="entry name" value="Formin homology 2 domain (FH2 domain)"/>
    <property type="match status" value="1"/>
</dbReference>
<dbReference type="InterPro" id="IPR014768">
    <property type="entry name" value="GBD/FH3_dom"/>
</dbReference>
<dbReference type="PANTHER" id="PTHR46345:SF8">
    <property type="entry name" value="FORMIN 3, ISOFORM B"/>
    <property type="match status" value="1"/>
</dbReference>
<evidence type="ECO:0000313" key="5">
    <source>
        <dbReference type="EnsemblMetazoa" id="XP_022646412"/>
    </source>
</evidence>
<evidence type="ECO:0000256" key="1">
    <source>
        <dbReference type="SAM" id="Coils"/>
    </source>
</evidence>
<dbReference type="GO" id="GO:0003779">
    <property type="term" value="F:actin binding"/>
    <property type="evidence" value="ECO:0007669"/>
    <property type="project" value="InterPro"/>
</dbReference>
<dbReference type="InterPro" id="IPR016024">
    <property type="entry name" value="ARM-type_fold"/>
</dbReference>
<keyword evidence="1" id="KW-0175">Coiled coil</keyword>
<feature type="compositionally biased region" description="Pro residues" evidence="2">
    <location>
        <begin position="303"/>
        <end position="312"/>
    </location>
</feature>
<dbReference type="CTD" id="3346238"/>
<feature type="compositionally biased region" description="Polar residues" evidence="2">
    <location>
        <begin position="1150"/>
        <end position="1168"/>
    </location>
</feature>
<feature type="region of interest" description="Disordered" evidence="2">
    <location>
        <begin position="1415"/>
        <end position="1469"/>
    </location>
</feature>
<feature type="region of interest" description="Disordered" evidence="2">
    <location>
        <begin position="248"/>
        <end position="346"/>
    </location>
</feature>
<dbReference type="EnsemblMetazoa" id="XM_022790677">
    <property type="protein sequence ID" value="XP_022646412"/>
    <property type="gene ID" value="LOC111244069"/>
</dbReference>
<protein>
    <recommendedName>
        <fullName evidence="7">FH2 domain-containing protein</fullName>
    </recommendedName>
</protein>
<feature type="compositionally biased region" description="Pro residues" evidence="2">
    <location>
        <begin position="270"/>
        <end position="279"/>
    </location>
</feature>
<dbReference type="GeneID" id="111244069"/>
<dbReference type="InterPro" id="IPR042201">
    <property type="entry name" value="FH2_Formin_sf"/>
</dbReference>
<feature type="coiled-coil region" evidence="1">
    <location>
        <begin position="742"/>
        <end position="770"/>
    </location>
</feature>
<feature type="compositionally biased region" description="Basic and acidic residues" evidence="2">
    <location>
        <begin position="906"/>
        <end position="919"/>
    </location>
</feature>
<evidence type="ECO:0008006" key="7">
    <source>
        <dbReference type="Google" id="ProtNLM"/>
    </source>
</evidence>
<proteinExistence type="predicted"/>
<feature type="domain" description="FH2" evidence="4">
    <location>
        <begin position="364"/>
        <end position="767"/>
    </location>
</feature>
<sequence>MDNPSLADLQYIINNADYTQTLATALGSSERPKRKQVIQLLSALCVYNKEKGYRRVLETLDHFKTNQGARYRLAFIVEELRDCSIQTSDGFRSEYSATLLALVNCLLVSAPSLTERVAIRNQLLGLRLYDVLELIKLRREAGHFTNDMTVQLEAFEAQRYTDEGQINGPDGVDLNSHLEVFYAILRQVSLTPQQAPFLAILQNLLRVDYTLPIADVIWSTASKLVERVTSIEKPQDAERLLLRCRCGGSAGSGGDRSSLALGASPRGLSPQPPQSPAPLPSSTSPLPPKHTMVSPASPVATAVPPPPPPPPLAVGLNSGPAPPPPPPPPLANSPIARPGTATVLGAGGVRMPNAAAVAPAQLLPQQWTPKPRSKMKTLNWCKIPAGRVLAGGSGGDNLWARVAASHNGTNESLLDFEGMEELFCQQQSQPSTPQMQRRQRTSQRKAQEVTLLEGKRSLNISIFLKQFRFPTVQQESIASMIRKGMHQEIGAERLRGLLKILPEPEEIELLNNFDGDIAKLGPAEQFLLQLIHIPDYKLRIECQLLKEEFTATIGLLEPCIKSIRCAAHEIEDATKLHEILYMILVAGNFLNSGGYAGNAAGFRMMSLLKVTDMRANRPGMNLIHYVAMEAERKQLLDFGNQLTSLEEAARLSIDTLKSDADTLSTRVANVSNMVASAHTSDLQGQMNDFLLSAQQRIEDTKQQIEWLEQVRTKLGTFLCEDLDSFKLEECFKVFWNFCTKFRKAVEENEKRAEQERKAEARRRLREDQAKRLSVEFSGSESDVMDMLLGDIKSGFPQLFSKLRRNRRSDNNSEDDSVSLGLANSPRLMRRSHFGSSLASMADNESPDVTPTGSLRKRRNRSSSEFDDNADLLDYLKQAEQAQQQGWHRRSSRRLKTENSENPNLETLHERPKHLDELHQQKQQLVHKKSKSPEPQPPTPTGVRGSTSAQTKHEAISNSHGTPSGSATAVAANISGLPEVHTERRASLTNVVRPMVPQQQQQSPLPSQQQQMTPVGTSALVGVVPDCAMPAVYSTSRPMSTLRSSQVEDTDTSTGGESPVLMRRKTYHSLKEPTGSNKTRHSTPVRSATDELAIGSPGGNMGQSHSLRSGRSSINGTSDERRSLRQLRAKHEGNGSRRSKKEDQPHKDSDSPTIRSVISSPIGVNSGVNKNDEEDDFDSESSFDRFSPVRKTTRRTSARSLMALPSKEKAGAEFTLGEKSSRSQEELLTKTKDKDDKSLRARLARKIHSITDNIKAVSERKSSDEDKEKSGVSLASTKANSIGCTRVSGIPVKRGIPILTGSTQRATPSPVLDSKIAKSAAVVNQPEARQRGKTAESLQIGTDPRFAASAAAAPPQATIIPTINSNVALTPSCALQGSASTLLPPDGTIPPSLPKTTATLLVGPQRTTFSLQPQRASFHGAGSSTSSLTNGSAVGSSLSGAQISHRHSVALGEQENRRPPAGSIRRTGIPTRSNNRVLSAIPKSTTNYLTSGAASPTRLTMNAETLQRTRSSLRSTVVPARAEDVKPFMRATSASIARVAPSKSSTILAPSIPAPTGPFARGPAAHQRRTIPGYR</sequence>
<feature type="compositionally biased region" description="Polar residues" evidence="2">
    <location>
        <begin position="1101"/>
        <end position="1116"/>
    </location>
</feature>
<dbReference type="InterPro" id="IPR010472">
    <property type="entry name" value="FH3_dom"/>
</dbReference>
<keyword evidence="6" id="KW-1185">Reference proteome</keyword>
<feature type="compositionally biased region" description="Pro residues" evidence="2">
    <location>
        <begin position="320"/>
        <end position="331"/>
    </location>
</feature>
<dbReference type="Pfam" id="PF02181">
    <property type="entry name" value="FH2"/>
    <property type="match status" value="1"/>
</dbReference>
<dbReference type="SMART" id="SM00498">
    <property type="entry name" value="FH2"/>
    <property type="match status" value="1"/>
</dbReference>
<feature type="compositionally biased region" description="Low complexity" evidence="2">
    <location>
        <begin position="293"/>
        <end position="302"/>
    </location>
</feature>
<dbReference type="Gene3D" id="1.25.10.10">
    <property type="entry name" value="Leucine-rich Repeat Variant"/>
    <property type="match status" value="1"/>
</dbReference>
<accession>A0A7M7JHI0</accession>
<dbReference type="RefSeq" id="XP_022646412.1">
    <property type="nucleotide sequence ID" value="XM_022790677.1"/>
</dbReference>
<evidence type="ECO:0000256" key="2">
    <source>
        <dbReference type="SAM" id="MobiDB-lite"/>
    </source>
</evidence>
<feature type="region of interest" description="Disordered" evidence="2">
    <location>
        <begin position="1255"/>
        <end position="1274"/>
    </location>
</feature>
<feature type="region of interest" description="Disordered" evidence="2">
    <location>
        <begin position="835"/>
        <end position="865"/>
    </location>
</feature>
<dbReference type="PROSITE" id="PS51232">
    <property type="entry name" value="GBD_FH3"/>
    <property type="match status" value="1"/>
</dbReference>
<evidence type="ECO:0000259" key="4">
    <source>
        <dbReference type="PROSITE" id="PS51444"/>
    </source>
</evidence>
<dbReference type="InterPro" id="IPR011989">
    <property type="entry name" value="ARM-like"/>
</dbReference>
<evidence type="ECO:0000259" key="3">
    <source>
        <dbReference type="PROSITE" id="PS51232"/>
    </source>
</evidence>
<dbReference type="Pfam" id="PF06367">
    <property type="entry name" value="Drf_FH3"/>
    <property type="match status" value="1"/>
</dbReference>
<feature type="compositionally biased region" description="Polar residues" evidence="2">
    <location>
        <begin position="1421"/>
        <end position="1441"/>
    </location>
</feature>
<dbReference type="Gene3D" id="1.20.58.2220">
    <property type="entry name" value="Formin, FH2 domain"/>
    <property type="match status" value="1"/>
</dbReference>
<dbReference type="SMART" id="SM01139">
    <property type="entry name" value="Drf_FH3"/>
    <property type="match status" value="1"/>
</dbReference>
<evidence type="ECO:0000313" key="6">
    <source>
        <dbReference type="Proteomes" id="UP000594260"/>
    </source>
</evidence>
<feature type="compositionally biased region" description="Basic and acidic residues" evidence="2">
    <location>
        <begin position="1256"/>
        <end position="1269"/>
    </location>
</feature>
<feature type="compositionally biased region" description="Polar residues" evidence="2">
    <location>
        <begin position="1035"/>
        <end position="1055"/>
    </location>
</feature>